<dbReference type="SUPFAM" id="SSF140931">
    <property type="entry name" value="Fic-like"/>
    <property type="match status" value="1"/>
</dbReference>
<dbReference type="InterPro" id="IPR036597">
    <property type="entry name" value="Fido-like_dom_sf"/>
</dbReference>
<accession>A0ABV9QJZ7</accession>
<name>A0ABV9QJZ7_9FIRM</name>
<organism evidence="2 3">
    <name type="scientific">Filifactor villosus</name>
    <dbReference type="NCBI Taxonomy" id="29374"/>
    <lineage>
        <taxon>Bacteria</taxon>
        <taxon>Bacillati</taxon>
        <taxon>Bacillota</taxon>
        <taxon>Clostridia</taxon>
        <taxon>Peptostreptococcales</taxon>
        <taxon>Filifactoraceae</taxon>
        <taxon>Filifactor</taxon>
    </lineage>
</organism>
<evidence type="ECO:0000313" key="3">
    <source>
        <dbReference type="Proteomes" id="UP001595916"/>
    </source>
</evidence>
<protein>
    <submittedName>
        <fullName evidence="2">Fic family protein</fullName>
    </submittedName>
</protein>
<dbReference type="Pfam" id="PF22168">
    <property type="entry name" value="DIP2311-like_C"/>
    <property type="match status" value="1"/>
</dbReference>
<evidence type="ECO:0000259" key="1">
    <source>
        <dbReference type="Pfam" id="PF22168"/>
    </source>
</evidence>
<sequence>MSRILTLLLLYKFDYFVGRYISIEMLIEESKESYYESLQESGRNRHEGENDVLPFIRYMSGVILKAYVECDERFRLIGEKKPTSPQRVFSVIEKSFEPLSKRDIMILCPDISQRTVERALKELQEEEKISPVGRGRSTRYIVAEKELL</sequence>
<dbReference type="EMBL" id="JBHSHL010000022">
    <property type="protein sequence ID" value="MFC4804717.1"/>
    <property type="molecule type" value="Genomic_DNA"/>
</dbReference>
<evidence type="ECO:0000313" key="2">
    <source>
        <dbReference type="EMBL" id="MFC4804717.1"/>
    </source>
</evidence>
<keyword evidence="3" id="KW-1185">Reference proteome</keyword>
<dbReference type="Proteomes" id="UP001595916">
    <property type="component" value="Unassembled WGS sequence"/>
</dbReference>
<dbReference type="RefSeq" id="WP_379788231.1">
    <property type="nucleotide sequence ID" value="NZ_JBHSHL010000022.1"/>
</dbReference>
<dbReference type="Gene3D" id="1.10.10.10">
    <property type="entry name" value="Winged helix-like DNA-binding domain superfamily/Winged helix DNA-binding domain"/>
    <property type="match status" value="1"/>
</dbReference>
<gene>
    <name evidence="2" type="ORF">ACFO4R_06430</name>
</gene>
<reference evidence="3" key="1">
    <citation type="journal article" date="2019" name="Int. J. Syst. Evol. Microbiol.">
        <title>The Global Catalogue of Microorganisms (GCM) 10K type strain sequencing project: providing services to taxonomists for standard genome sequencing and annotation.</title>
        <authorList>
            <consortium name="The Broad Institute Genomics Platform"/>
            <consortium name="The Broad Institute Genome Sequencing Center for Infectious Disease"/>
            <person name="Wu L."/>
            <person name="Ma J."/>
        </authorList>
    </citation>
    <scope>NUCLEOTIDE SEQUENCE [LARGE SCALE GENOMIC DNA]</scope>
    <source>
        <strain evidence="3">CCUG 46385</strain>
    </source>
</reference>
<proteinExistence type="predicted"/>
<dbReference type="InterPro" id="IPR036388">
    <property type="entry name" value="WH-like_DNA-bd_sf"/>
</dbReference>
<feature type="domain" description="Transcriptional regulator DIP2311-like C-terminal" evidence="1">
    <location>
        <begin position="101"/>
        <end position="140"/>
    </location>
</feature>
<comment type="caution">
    <text evidence="2">The sequence shown here is derived from an EMBL/GenBank/DDBJ whole genome shotgun (WGS) entry which is preliminary data.</text>
</comment>
<dbReference type="InterPro" id="IPR054760">
    <property type="entry name" value="DIP2311-like_C"/>
</dbReference>
<dbReference type="Gene3D" id="1.10.3290.10">
    <property type="entry name" value="Fido-like domain"/>
    <property type="match status" value="1"/>
</dbReference>